<name>A0A2S1LDX4_9FLAO</name>
<reference evidence="1 2" key="1">
    <citation type="submission" date="2017-04" db="EMBL/GenBank/DDBJ databases">
        <title>Compelte genome sequence of WV33.</title>
        <authorList>
            <person name="Lee P.C."/>
        </authorList>
    </citation>
    <scope>NUCLEOTIDE SEQUENCE [LARGE SCALE GENOMIC DNA]</scope>
    <source>
        <strain evidence="1 2">WV33</strain>
    </source>
</reference>
<protein>
    <submittedName>
        <fullName evidence="1">Acyl carrier protein</fullName>
    </submittedName>
</protein>
<evidence type="ECO:0000313" key="1">
    <source>
        <dbReference type="EMBL" id="AWG21726.1"/>
    </source>
</evidence>
<accession>A0A2S1LDX4</accession>
<gene>
    <name evidence="1" type="ORF">FFWV33_09330</name>
</gene>
<dbReference type="AlphaFoldDB" id="A0A2S1LDX4"/>
<dbReference type="EMBL" id="CP020918">
    <property type="protein sequence ID" value="AWG21726.1"/>
    <property type="molecule type" value="Genomic_DNA"/>
</dbReference>
<proteinExistence type="predicted"/>
<dbReference type="Gene3D" id="1.10.1200.10">
    <property type="entry name" value="ACP-like"/>
    <property type="match status" value="1"/>
</dbReference>
<dbReference type="InterPro" id="IPR036736">
    <property type="entry name" value="ACP-like_sf"/>
</dbReference>
<dbReference type="Proteomes" id="UP000244527">
    <property type="component" value="Chromosome"/>
</dbReference>
<evidence type="ECO:0000313" key="2">
    <source>
        <dbReference type="Proteomes" id="UP000244527"/>
    </source>
</evidence>
<dbReference type="OrthoDB" id="771003at2"/>
<dbReference type="KEGG" id="ffa:FFWV33_09330"/>
<dbReference type="RefSeq" id="WP_108740663.1">
    <property type="nucleotide sequence ID" value="NZ_CP020918.1"/>
</dbReference>
<sequence>MNKEEIIAKLKPIVQPFVNDEDAFANLTDKTHFITDLNINSANLVDIILDVEDIFGIVIDNESMEKMVDIENTIEIIQTKLAEK</sequence>
<organism evidence="1 2">
    <name type="scientific">Flavobacterium faecale</name>
    <dbReference type="NCBI Taxonomy" id="1355330"/>
    <lineage>
        <taxon>Bacteria</taxon>
        <taxon>Pseudomonadati</taxon>
        <taxon>Bacteroidota</taxon>
        <taxon>Flavobacteriia</taxon>
        <taxon>Flavobacteriales</taxon>
        <taxon>Flavobacteriaceae</taxon>
        <taxon>Flavobacterium</taxon>
    </lineage>
</organism>
<keyword evidence="2" id="KW-1185">Reference proteome</keyword>
<dbReference type="SUPFAM" id="SSF47336">
    <property type="entry name" value="ACP-like"/>
    <property type="match status" value="1"/>
</dbReference>